<evidence type="ECO:0000313" key="3">
    <source>
        <dbReference type="Proteomes" id="UP001331515"/>
    </source>
</evidence>
<evidence type="ECO:0000256" key="1">
    <source>
        <dbReference type="SAM" id="MobiDB-lite"/>
    </source>
</evidence>
<feature type="compositionally biased region" description="Basic and acidic residues" evidence="1">
    <location>
        <begin position="29"/>
        <end position="41"/>
    </location>
</feature>
<gene>
    <name evidence="2" type="ORF">CgunFtcFv8_010295</name>
</gene>
<keyword evidence="3" id="KW-1185">Reference proteome</keyword>
<reference evidence="2 3" key="1">
    <citation type="journal article" date="2023" name="Mol. Biol. Evol.">
        <title>Genomics of Secondarily Temperate Adaptation in the Only Non-Antarctic Icefish.</title>
        <authorList>
            <person name="Rivera-Colon A.G."/>
            <person name="Rayamajhi N."/>
            <person name="Minhas B.F."/>
            <person name="Madrigal G."/>
            <person name="Bilyk K.T."/>
            <person name="Yoon V."/>
            <person name="Hune M."/>
            <person name="Gregory S."/>
            <person name="Cheng C.H.C."/>
            <person name="Catchen J.M."/>
        </authorList>
    </citation>
    <scope>NUCLEOTIDE SEQUENCE [LARGE SCALE GENOMIC DNA]</scope>
    <source>
        <tissue evidence="2">White muscle</tissue>
    </source>
</reference>
<sequence length="72" mass="8108">MHLFFSAPVERRTDDRQLARKVEATVREEERNVEGQRERVSGKPNLWVDGAPQHSGKINLTGAAPALNERQG</sequence>
<accession>A0AAN8DTR8</accession>
<name>A0AAN8DTR8_CHAGU</name>
<dbReference type="EMBL" id="JAURVH010001517">
    <property type="protein sequence ID" value="KAK5929026.1"/>
    <property type="molecule type" value="Genomic_DNA"/>
</dbReference>
<comment type="caution">
    <text evidence="2">The sequence shown here is derived from an EMBL/GenBank/DDBJ whole genome shotgun (WGS) entry which is preliminary data.</text>
</comment>
<organism evidence="2 3">
    <name type="scientific">Champsocephalus gunnari</name>
    <name type="common">Mackerel icefish</name>
    <dbReference type="NCBI Taxonomy" id="52237"/>
    <lineage>
        <taxon>Eukaryota</taxon>
        <taxon>Metazoa</taxon>
        <taxon>Chordata</taxon>
        <taxon>Craniata</taxon>
        <taxon>Vertebrata</taxon>
        <taxon>Euteleostomi</taxon>
        <taxon>Actinopterygii</taxon>
        <taxon>Neopterygii</taxon>
        <taxon>Teleostei</taxon>
        <taxon>Neoteleostei</taxon>
        <taxon>Acanthomorphata</taxon>
        <taxon>Eupercaria</taxon>
        <taxon>Perciformes</taxon>
        <taxon>Notothenioidei</taxon>
        <taxon>Channichthyidae</taxon>
        <taxon>Champsocephalus</taxon>
    </lineage>
</organism>
<protein>
    <submittedName>
        <fullName evidence="2">Uncharacterized protein</fullName>
    </submittedName>
</protein>
<feature type="region of interest" description="Disordered" evidence="1">
    <location>
        <begin position="29"/>
        <end position="72"/>
    </location>
</feature>
<proteinExistence type="predicted"/>
<dbReference type="AlphaFoldDB" id="A0AAN8DTR8"/>
<evidence type="ECO:0000313" key="2">
    <source>
        <dbReference type="EMBL" id="KAK5929026.1"/>
    </source>
</evidence>
<dbReference type="Proteomes" id="UP001331515">
    <property type="component" value="Unassembled WGS sequence"/>
</dbReference>